<evidence type="ECO:0000313" key="3">
    <source>
        <dbReference type="Proteomes" id="UP001165395"/>
    </source>
</evidence>
<dbReference type="Proteomes" id="UP001165395">
    <property type="component" value="Unassembled WGS sequence"/>
</dbReference>
<evidence type="ECO:0000313" key="2">
    <source>
        <dbReference type="EMBL" id="MCB6182904.1"/>
    </source>
</evidence>
<dbReference type="Gene3D" id="3.40.47.10">
    <property type="match status" value="1"/>
</dbReference>
<sequence length="263" mass="27616">MRQVFLESVSVIGPGLPNWETATSVLRGETPLVLADVALPPAALLPPTERRRTGTATRLSMALGVEAAEKAGIALAALPSVFVSTGGDCENCHQILETLASDDRSISPTRFHNSVHNAAAGYWSIGAKSMETSTSLCAYDATFGAGLLEALPLVVSLDKPVLLIAFDSAYPDPLNAIRPIPYPFGVGMVFSPVQTAQSLASVRFALTDEASAQMEDAALEALRLMVPAARALPMLALLANQTAGRVVVDYLAPSQLAIEVTCL</sequence>
<reference evidence="2" key="1">
    <citation type="submission" date="2021-10" db="EMBL/GenBank/DDBJ databases">
        <title>The complete genome sequence of Leeia sp. TBRC 13508.</title>
        <authorList>
            <person name="Charoenyingcharoen P."/>
            <person name="Yukphan P."/>
        </authorList>
    </citation>
    <scope>NUCLEOTIDE SEQUENCE</scope>
    <source>
        <strain evidence="2">TBRC 13508</strain>
    </source>
</reference>
<dbReference type="SUPFAM" id="SSF53901">
    <property type="entry name" value="Thiolase-like"/>
    <property type="match status" value="1"/>
</dbReference>
<gene>
    <name evidence="2" type="ORF">LIN78_04995</name>
</gene>
<dbReference type="EMBL" id="JAJBZT010000002">
    <property type="protein sequence ID" value="MCB6182904.1"/>
    <property type="molecule type" value="Genomic_DNA"/>
</dbReference>
<evidence type="ECO:0000259" key="1">
    <source>
        <dbReference type="Pfam" id="PF13723"/>
    </source>
</evidence>
<name>A0ABS8D3X6_9NEIS</name>
<proteinExistence type="predicted"/>
<dbReference type="Pfam" id="PF13723">
    <property type="entry name" value="Ketoacyl-synt_2"/>
    <property type="match status" value="1"/>
</dbReference>
<feature type="domain" description="Beta-ketoacyl synthase-like N-terminal" evidence="1">
    <location>
        <begin position="35"/>
        <end position="214"/>
    </location>
</feature>
<organism evidence="2 3">
    <name type="scientific">Leeia speluncae</name>
    <dbReference type="NCBI Taxonomy" id="2884804"/>
    <lineage>
        <taxon>Bacteria</taxon>
        <taxon>Pseudomonadati</taxon>
        <taxon>Pseudomonadota</taxon>
        <taxon>Betaproteobacteria</taxon>
        <taxon>Neisseriales</taxon>
        <taxon>Leeiaceae</taxon>
        <taxon>Leeia</taxon>
    </lineage>
</organism>
<dbReference type="InterPro" id="IPR016039">
    <property type="entry name" value="Thiolase-like"/>
</dbReference>
<comment type="caution">
    <text evidence="2">The sequence shown here is derived from an EMBL/GenBank/DDBJ whole genome shotgun (WGS) entry which is preliminary data.</text>
</comment>
<accession>A0ABS8D3X6</accession>
<keyword evidence="3" id="KW-1185">Reference proteome</keyword>
<dbReference type="RefSeq" id="WP_227179106.1">
    <property type="nucleotide sequence ID" value="NZ_JAJBZT010000002.1"/>
</dbReference>
<protein>
    <submittedName>
        <fullName evidence="2">Beta-ketoacyl synthase chain length factor</fullName>
    </submittedName>
</protein>
<dbReference type="InterPro" id="IPR014030">
    <property type="entry name" value="Ketoacyl_synth_N"/>
</dbReference>